<feature type="domain" description="Rad50/SbcC-type AAA" evidence="17">
    <location>
        <begin position="71"/>
        <end position="307"/>
    </location>
</feature>
<evidence type="ECO:0000256" key="5">
    <source>
        <dbReference type="ARBA" id="ARBA00022454"/>
    </source>
</evidence>
<organism evidence="18 19">
    <name type="scientific">Cephus cinctus</name>
    <name type="common">Wheat stem sawfly</name>
    <dbReference type="NCBI Taxonomy" id="211228"/>
    <lineage>
        <taxon>Eukaryota</taxon>
        <taxon>Metazoa</taxon>
        <taxon>Ecdysozoa</taxon>
        <taxon>Arthropoda</taxon>
        <taxon>Hexapoda</taxon>
        <taxon>Insecta</taxon>
        <taxon>Pterygota</taxon>
        <taxon>Neoptera</taxon>
        <taxon>Endopterygota</taxon>
        <taxon>Hymenoptera</taxon>
        <taxon>Cephoidea</taxon>
        <taxon>Cephidae</taxon>
        <taxon>Cephus</taxon>
    </lineage>
</organism>
<dbReference type="Gene3D" id="3.40.50.300">
    <property type="entry name" value="P-loop containing nucleotide triphosphate hydrolases"/>
    <property type="match status" value="2"/>
</dbReference>
<evidence type="ECO:0000256" key="2">
    <source>
        <dbReference type="ARBA" id="ARBA00004123"/>
    </source>
</evidence>
<evidence type="ECO:0000256" key="3">
    <source>
        <dbReference type="ARBA" id="ARBA00004286"/>
    </source>
</evidence>
<evidence type="ECO:0000256" key="15">
    <source>
        <dbReference type="SAM" id="MobiDB-lite"/>
    </source>
</evidence>
<comment type="cofactor">
    <cofactor evidence="1">
        <name>Zn(2+)</name>
        <dbReference type="ChEBI" id="CHEBI:29105"/>
    </cofactor>
</comment>
<feature type="coiled-coil region" evidence="14">
    <location>
        <begin position="487"/>
        <end position="725"/>
    </location>
</feature>
<keyword evidence="12" id="KW-0539">Nucleus</keyword>
<keyword evidence="7" id="KW-0227">DNA damage</keyword>
<name>A0AAJ7C364_CEPCN</name>
<keyword evidence="6" id="KW-0479">Metal-binding</keyword>
<feature type="signal peptide" evidence="16">
    <location>
        <begin position="1"/>
        <end position="20"/>
    </location>
</feature>
<dbReference type="GO" id="GO:0051880">
    <property type="term" value="F:G-quadruplex DNA binding"/>
    <property type="evidence" value="ECO:0007669"/>
    <property type="project" value="TreeGrafter"/>
</dbReference>
<dbReference type="GO" id="GO:0016887">
    <property type="term" value="F:ATP hydrolysis activity"/>
    <property type="evidence" value="ECO:0007669"/>
    <property type="project" value="InterPro"/>
</dbReference>
<evidence type="ECO:0000313" key="18">
    <source>
        <dbReference type="Proteomes" id="UP000694920"/>
    </source>
</evidence>
<keyword evidence="8" id="KW-0378">Hydrolase</keyword>
<dbReference type="GO" id="GO:0000794">
    <property type="term" value="C:condensed nuclear chromosome"/>
    <property type="evidence" value="ECO:0007669"/>
    <property type="project" value="TreeGrafter"/>
</dbReference>
<keyword evidence="16" id="KW-0732">Signal</keyword>
<dbReference type="InterPro" id="IPR038729">
    <property type="entry name" value="Rad50/SbcC_AAA"/>
</dbReference>
<protein>
    <submittedName>
        <fullName evidence="19">DNA repair protein RAD50 isoform X1</fullName>
    </submittedName>
</protein>
<dbReference type="InterPro" id="IPR027417">
    <property type="entry name" value="P-loop_NTPase"/>
</dbReference>
<evidence type="ECO:0000256" key="4">
    <source>
        <dbReference type="ARBA" id="ARBA00009439"/>
    </source>
</evidence>
<dbReference type="KEGG" id="ccin:107270383"/>
<dbReference type="Proteomes" id="UP000694920">
    <property type="component" value="Unplaced"/>
</dbReference>
<dbReference type="PANTHER" id="PTHR18867">
    <property type="entry name" value="RAD50"/>
    <property type="match status" value="1"/>
</dbReference>
<evidence type="ECO:0000259" key="17">
    <source>
        <dbReference type="Pfam" id="PF13476"/>
    </source>
</evidence>
<dbReference type="GO" id="GO:0000722">
    <property type="term" value="P:telomere maintenance via recombination"/>
    <property type="evidence" value="ECO:0007669"/>
    <property type="project" value="TreeGrafter"/>
</dbReference>
<evidence type="ECO:0000256" key="16">
    <source>
        <dbReference type="SAM" id="SignalP"/>
    </source>
</evidence>
<dbReference type="GO" id="GO:0003691">
    <property type="term" value="F:double-stranded telomeric DNA binding"/>
    <property type="evidence" value="ECO:0007669"/>
    <property type="project" value="TreeGrafter"/>
</dbReference>
<evidence type="ECO:0000256" key="13">
    <source>
        <dbReference type="ARBA" id="ARBA00049360"/>
    </source>
</evidence>
<dbReference type="SUPFAM" id="SSF52540">
    <property type="entry name" value="P-loop containing nucleoside triphosphate hydrolases"/>
    <property type="match status" value="2"/>
</dbReference>
<dbReference type="GO" id="GO:0043047">
    <property type="term" value="F:single-stranded telomeric DNA binding"/>
    <property type="evidence" value="ECO:0007669"/>
    <property type="project" value="TreeGrafter"/>
</dbReference>
<evidence type="ECO:0000256" key="11">
    <source>
        <dbReference type="ARBA" id="ARBA00023204"/>
    </source>
</evidence>
<keyword evidence="10 14" id="KW-0175">Coiled coil</keyword>
<evidence type="ECO:0000256" key="1">
    <source>
        <dbReference type="ARBA" id="ARBA00001947"/>
    </source>
</evidence>
<feature type="chain" id="PRO_5042481937" evidence="16">
    <location>
        <begin position="21"/>
        <end position="1437"/>
    </location>
</feature>
<feature type="region of interest" description="Disordered" evidence="15">
    <location>
        <begin position="1377"/>
        <end position="1437"/>
    </location>
</feature>
<dbReference type="CTD" id="10111"/>
<dbReference type="RefSeq" id="XP_015600818.1">
    <property type="nucleotide sequence ID" value="XM_015745332.1"/>
</dbReference>
<evidence type="ECO:0000256" key="7">
    <source>
        <dbReference type="ARBA" id="ARBA00022763"/>
    </source>
</evidence>
<comment type="subcellular location">
    <subcellularLocation>
        <location evidence="3">Chromosome</location>
    </subcellularLocation>
    <subcellularLocation>
        <location evidence="2">Nucleus</location>
    </subcellularLocation>
</comment>
<dbReference type="GeneID" id="107270383"/>
<dbReference type="GO" id="GO:0046872">
    <property type="term" value="F:metal ion binding"/>
    <property type="evidence" value="ECO:0007669"/>
    <property type="project" value="UniProtKB-KW"/>
</dbReference>
<comment type="similarity">
    <text evidence="4">Belongs to the SMC family. RAD50 subfamily.</text>
</comment>
<sequence>MVKQSFLFPIVFCLVQFTRHSLLGVSHSHITVYSNFYLIKCKCKFLEVNSIGHQILPSSSTKQEKMSRVKKLSIRGIRNFDHDTETEIRFMRPITLIVGPNGTGKTTIIEALKFATTGAYPPDSSAGKAFVHDPVTTTTCIVRANVKLEVVDVSRNRVTISRAMELSRFDKRVIFKTLDSTITKESIDSGKPISITNRCANVNTEIVSAMGVSNAILNYVIFCHQDDFDWPLSEAKILKKRFDEIFDTEKYDKAVESLTKYTKTLETENRFLVAEKKTCEINLIRTEEKEQELSNAKERLESSKSKISVIEKSLVPVTQRMLEIKDLDSQYGKMKSEIEVQRMQHTHVKKQIVNLKSNIEEMFQGTVEELNEELVSYADILNKKKEEAEELEERMKEIKTEESNIRKLLDEKRLAVGTLQQQVKDQDERIVIRNKLLNDALSAWNLDTISSDVTEIEVIALSKRLEQKMCEIKLEVGNNQINRESIEKQLQKEVDTLRSEKTKIESEMNLKEVEVADIVEELNTLRTRIKQVSAAAKKLDDLEKELQKANDKIELLAKKFDVDSVKSKIQNEIRKKAKLEGQLNKVDDEVSSLHKQSALQAELELNKSMVMTKETEIQNLRNKYESELKKLLGTTELPEGTLKNRLSNIQRVLMGRINNLNQELQSEQNRVSSLETTIKHIEQELKHKIATLKSDKEKISFHCEYENYEDVVLSQSEVVKELQKKRGMYAYRGVAYKDYLKQLEEEDPSCPLCHRDFQSTLEVKNLITEIREDMGPSRLQSCEEELKIQQQKYESLLQLKPIVEKVAHVEGVELKRLRVQLEERKKQLADSCKKLEMLRVSTLDPENKLSACKDMVGDVALWDKYADELVKLNRTLASIKKRIFDAGVTSERTIQEAQIERDSLKQQLKEVSKEIESMQTSLNLHNEELQQARHKRNELYEEQLRIQSEMQKLQQLRDKQNDLYAREISLGESVQNLREKLSRADEQLTSGIQELEKTKTKHKEQREVEERKIHEGSRRLHELTNTQKQIDDFEQRGVHKKLLSAEQQMKRYENSCEELKITKADLEKRIDQIKKDVMRQEVRKRELVDNITLRQKEEELKSLEQEILKIEVSMKKMQHELLIQEYKKLNEKEEKLLREKNIASGKQEELERSVAQMQQELKNEVYRMARTNYKKKCIELEVQQEIVVNLKEYVKALDRAMIEYHEERISTVNKIIKHMWRTVYKGTDTTGIEIKAEATEAGDKRRQFKYKLVQRKHGAEMDMKGRCSAGQRVLASIIIRMALAETFCKNCGVLALDEPTTNLDEQNAESLADAITTIVKARSKYQKNFQLIVISHDENFVKKLTKLNRSGIFYRLYRDSRGLSSIKRSRDDHFTMPLRDIDEDSSDYSDQEEKVDGALNSQTTAPVKAPSRKRKYQFNVDKNVPPRKPKKIHTFEI</sequence>
<gene>
    <name evidence="19" type="primary">LOC107270383</name>
</gene>
<dbReference type="GO" id="GO:0007004">
    <property type="term" value="P:telomere maintenance via telomerase"/>
    <property type="evidence" value="ECO:0007669"/>
    <property type="project" value="TreeGrafter"/>
</dbReference>
<evidence type="ECO:0000256" key="9">
    <source>
        <dbReference type="ARBA" id="ARBA00022833"/>
    </source>
</evidence>
<feature type="compositionally biased region" description="Basic residues" evidence="15">
    <location>
        <begin position="1425"/>
        <end position="1437"/>
    </location>
</feature>
<dbReference type="Pfam" id="PF13476">
    <property type="entry name" value="AAA_23"/>
    <property type="match status" value="1"/>
</dbReference>
<comment type="catalytic activity">
    <reaction evidence="13">
        <text>ATP + H2O = ADP + phosphate + H(+)</text>
        <dbReference type="Rhea" id="RHEA:13065"/>
        <dbReference type="ChEBI" id="CHEBI:15377"/>
        <dbReference type="ChEBI" id="CHEBI:15378"/>
        <dbReference type="ChEBI" id="CHEBI:30616"/>
        <dbReference type="ChEBI" id="CHEBI:43474"/>
        <dbReference type="ChEBI" id="CHEBI:456216"/>
    </reaction>
</comment>
<evidence type="ECO:0000256" key="14">
    <source>
        <dbReference type="SAM" id="Coils"/>
    </source>
</evidence>
<evidence type="ECO:0000256" key="12">
    <source>
        <dbReference type="ARBA" id="ARBA00023242"/>
    </source>
</evidence>
<keyword evidence="18" id="KW-1185">Reference proteome</keyword>
<evidence type="ECO:0000256" key="6">
    <source>
        <dbReference type="ARBA" id="ARBA00022723"/>
    </source>
</evidence>
<keyword evidence="9" id="KW-0862">Zinc</keyword>
<dbReference type="GO" id="GO:0070192">
    <property type="term" value="P:chromosome organization involved in meiotic cell cycle"/>
    <property type="evidence" value="ECO:0007669"/>
    <property type="project" value="TreeGrafter"/>
</dbReference>
<dbReference type="Pfam" id="PF13558">
    <property type="entry name" value="SbcC_Walker_B"/>
    <property type="match status" value="1"/>
</dbReference>
<feature type="coiled-coil region" evidence="14">
    <location>
        <begin position="779"/>
        <end position="838"/>
    </location>
</feature>
<feature type="coiled-coil region" evidence="14">
    <location>
        <begin position="894"/>
        <end position="1012"/>
    </location>
</feature>
<evidence type="ECO:0000313" key="19">
    <source>
        <dbReference type="RefSeq" id="XP_015600818.1"/>
    </source>
</evidence>
<dbReference type="GO" id="GO:0006302">
    <property type="term" value="P:double-strand break repair"/>
    <property type="evidence" value="ECO:0007669"/>
    <property type="project" value="InterPro"/>
</dbReference>
<dbReference type="InterPro" id="IPR004584">
    <property type="entry name" value="Rad50_eukaryotes"/>
</dbReference>
<feature type="coiled-coil region" evidence="14">
    <location>
        <begin position="283"/>
        <end position="313"/>
    </location>
</feature>
<accession>A0AAJ7C364</accession>
<feature type="coiled-coil region" evidence="14">
    <location>
        <begin position="367"/>
        <end position="411"/>
    </location>
</feature>
<dbReference type="NCBIfam" id="TIGR00606">
    <property type="entry name" value="rad50"/>
    <property type="match status" value="1"/>
</dbReference>
<evidence type="ECO:0000256" key="10">
    <source>
        <dbReference type="ARBA" id="ARBA00023054"/>
    </source>
</evidence>
<proteinExistence type="inferred from homology"/>
<evidence type="ECO:0000256" key="8">
    <source>
        <dbReference type="ARBA" id="ARBA00022801"/>
    </source>
</evidence>
<dbReference type="PANTHER" id="PTHR18867:SF12">
    <property type="entry name" value="DNA REPAIR PROTEIN RAD50"/>
    <property type="match status" value="1"/>
</dbReference>
<feature type="compositionally biased region" description="Acidic residues" evidence="15">
    <location>
        <begin position="1381"/>
        <end position="1390"/>
    </location>
</feature>
<reference evidence="19" key="1">
    <citation type="submission" date="2025-08" db="UniProtKB">
        <authorList>
            <consortium name="RefSeq"/>
        </authorList>
    </citation>
    <scope>IDENTIFICATION</scope>
</reference>
<feature type="coiled-coil region" evidence="14">
    <location>
        <begin position="1042"/>
        <end position="1167"/>
    </location>
</feature>
<keyword evidence="5" id="KW-0158">Chromosome</keyword>
<dbReference type="GO" id="GO:0030870">
    <property type="term" value="C:Mre11 complex"/>
    <property type="evidence" value="ECO:0007669"/>
    <property type="project" value="InterPro"/>
</dbReference>
<keyword evidence="11" id="KW-0234">DNA repair</keyword>